<reference evidence="5" key="1">
    <citation type="submission" date="2021-12" db="EMBL/GenBank/DDBJ databases">
        <title>Black yeast isolated from Biological Soil Crust.</title>
        <authorList>
            <person name="Kurbessoian T."/>
        </authorList>
    </citation>
    <scope>NUCLEOTIDE SEQUENCE</scope>
    <source>
        <strain evidence="5">CCFEE 5208</strain>
    </source>
</reference>
<keyword evidence="3" id="KW-0812">Transmembrane</keyword>
<gene>
    <name evidence="5" type="ORF">LTR82_018241</name>
</gene>
<dbReference type="GO" id="GO:0006826">
    <property type="term" value="P:iron ion transport"/>
    <property type="evidence" value="ECO:0007669"/>
    <property type="project" value="TreeGrafter"/>
</dbReference>
<dbReference type="GO" id="GO:0000293">
    <property type="term" value="F:ferric-chelate reductase activity"/>
    <property type="evidence" value="ECO:0007669"/>
    <property type="project" value="TreeGrafter"/>
</dbReference>
<dbReference type="PANTHER" id="PTHR32361:SF9">
    <property type="entry name" value="FERRIC REDUCTASE TRANSMEMBRANE COMPONENT 3-RELATED"/>
    <property type="match status" value="1"/>
</dbReference>
<dbReference type="Proteomes" id="UP001168146">
    <property type="component" value="Unassembled WGS sequence"/>
</dbReference>
<dbReference type="GO" id="GO:0015677">
    <property type="term" value="P:copper ion import"/>
    <property type="evidence" value="ECO:0007669"/>
    <property type="project" value="TreeGrafter"/>
</dbReference>
<sequence length="181" mass="20851">MAHSSALERVSVWPDRPYGQRYQLSDYGTVLFFAPGTGIFAVLPFIKHLSERVKDATAHTRRIKLVWHTDELYDELDPWMTELLKEDSDDLMILSISIHSTSSLGLRSQKRWTDERIPQLGRRLFLIDDAPNIEEYIRIECQSPKRKLAVYLAFDSVRIATYASQRTLRSGSDVGRQHASV</sequence>
<feature type="transmembrane region" description="Helical" evidence="3">
    <location>
        <begin position="27"/>
        <end position="46"/>
    </location>
</feature>
<dbReference type="SUPFAM" id="SSF52343">
    <property type="entry name" value="Ferredoxin reductase-like, C-terminal NADP-linked domain"/>
    <property type="match status" value="1"/>
</dbReference>
<evidence type="ECO:0000256" key="1">
    <source>
        <dbReference type="ARBA" id="ARBA00022448"/>
    </source>
</evidence>
<name>A0AAN6F2N9_9PEZI</name>
<evidence type="ECO:0000259" key="4">
    <source>
        <dbReference type="Pfam" id="PF08030"/>
    </source>
</evidence>
<evidence type="ECO:0000313" key="5">
    <source>
        <dbReference type="EMBL" id="KAK0301570.1"/>
    </source>
</evidence>
<keyword evidence="3" id="KW-0472">Membrane</keyword>
<comment type="caution">
    <text evidence="5">The sequence shown here is derived from an EMBL/GenBank/DDBJ whole genome shotgun (WGS) entry which is preliminary data.</text>
</comment>
<evidence type="ECO:0000256" key="2">
    <source>
        <dbReference type="ARBA" id="ARBA00023002"/>
    </source>
</evidence>
<dbReference type="InterPro" id="IPR051410">
    <property type="entry name" value="Ferric/Cupric_Reductase"/>
</dbReference>
<dbReference type="Pfam" id="PF08030">
    <property type="entry name" value="NAD_binding_6"/>
    <property type="match status" value="1"/>
</dbReference>
<proteinExistence type="predicted"/>
<protein>
    <recommendedName>
        <fullName evidence="4">Ferric reductase NAD binding domain-containing protein</fullName>
    </recommendedName>
</protein>
<keyword evidence="3" id="KW-1133">Transmembrane helix</keyword>
<dbReference type="GO" id="GO:0006879">
    <property type="term" value="P:intracellular iron ion homeostasis"/>
    <property type="evidence" value="ECO:0007669"/>
    <property type="project" value="TreeGrafter"/>
</dbReference>
<dbReference type="AlphaFoldDB" id="A0AAN6F2N9"/>
<organism evidence="5 6">
    <name type="scientific">Friedmanniomyces endolithicus</name>
    <dbReference type="NCBI Taxonomy" id="329885"/>
    <lineage>
        <taxon>Eukaryota</taxon>
        <taxon>Fungi</taxon>
        <taxon>Dikarya</taxon>
        <taxon>Ascomycota</taxon>
        <taxon>Pezizomycotina</taxon>
        <taxon>Dothideomycetes</taxon>
        <taxon>Dothideomycetidae</taxon>
        <taxon>Mycosphaerellales</taxon>
        <taxon>Teratosphaeriaceae</taxon>
        <taxon>Friedmanniomyces</taxon>
    </lineage>
</organism>
<evidence type="ECO:0000313" key="6">
    <source>
        <dbReference type="Proteomes" id="UP001168146"/>
    </source>
</evidence>
<feature type="domain" description="Ferric reductase NAD binding" evidence="4">
    <location>
        <begin position="28"/>
        <end position="105"/>
    </location>
</feature>
<keyword evidence="2" id="KW-0560">Oxidoreductase</keyword>
<dbReference type="EMBL" id="JASUXU010000373">
    <property type="protein sequence ID" value="KAK0301570.1"/>
    <property type="molecule type" value="Genomic_DNA"/>
</dbReference>
<dbReference type="Gene3D" id="3.40.50.80">
    <property type="entry name" value="Nucleotide-binding domain of ferredoxin-NADP reductase (FNR) module"/>
    <property type="match status" value="1"/>
</dbReference>
<evidence type="ECO:0000256" key="3">
    <source>
        <dbReference type="SAM" id="Phobius"/>
    </source>
</evidence>
<dbReference type="GO" id="GO:0005886">
    <property type="term" value="C:plasma membrane"/>
    <property type="evidence" value="ECO:0007669"/>
    <property type="project" value="TreeGrafter"/>
</dbReference>
<dbReference type="PANTHER" id="PTHR32361">
    <property type="entry name" value="FERRIC/CUPRIC REDUCTASE TRANSMEMBRANE COMPONENT"/>
    <property type="match status" value="1"/>
</dbReference>
<accession>A0AAN6F2N9</accession>
<keyword evidence="1" id="KW-0813">Transport</keyword>
<dbReference type="InterPro" id="IPR013121">
    <property type="entry name" value="Fe_red_NAD-bd_6"/>
</dbReference>
<dbReference type="InterPro" id="IPR039261">
    <property type="entry name" value="FNR_nucleotide-bd"/>
</dbReference>